<feature type="domain" description="GEVED" evidence="1">
    <location>
        <begin position="228"/>
        <end position="302"/>
    </location>
</feature>
<comment type="caution">
    <text evidence="2">The sequence shown here is derived from an EMBL/GenBank/DDBJ whole genome shotgun (WGS) entry which is preliminary data.</text>
</comment>
<dbReference type="Gene3D" id="2.60.40.740">
    <property type="match status" value="1"/>
</dbReference>
<dbReference type="CDD" id="cd00146">
    <property type="entry name" value="PKD"/>
    <property type="match status" value="1"/>
</dbReference>
<gene>
    <name evidence="2" type="ORF">FRY97_21700</name>
</gene>
<accession>A0A5C6RFA6</accession>
<dbReference type="Pfam" id="PF13573">
    <property type="entry name" value="SprB"/>
    <property type="match status" value="2"/>
</dbReference>
<dbReference type="OrthoDB" id="6278496at2"/>
<dbReference type="EMBL" id="VOOR01000121">
    <property type="protein sequence ID" value="TXB57474.1"/>
    <property type="molecule type" value="Genomic_DNA"/>
</dbReference>
<dbReference type="RefSeq" id="WP_147169719.1">
    <property type="nucleotide sequence ID" value="NZ_VOOR01000121.1"/>
</dbReference>
<organism evidence="2 3">
    <name type="scientific">Phaeodactylibacter luteus</name>
    <dbReference type="NCBI Taxonomy" id="1564516"/>
    <lineage>
        <taxon>Bacteria</taxon>
        <taxon>Pseudomonadati</taxon>
        <taxon>Bacteroidota</taxon>
        <taxon>Saprospiria</taxon>
        <taxon>Saprospirales</taxon>
        <taxon>Haliscomenobacteraceae</taxon>
        <taxon>Phaeodactylibacter</taxon>
    </lineage>
</organism>
<evidence type="ECO:0000313" key="2">
    <source>
        <dbReference type="EMBL" id="TXB57474.1"/>
    </source>
</evidence>
<proteinExistence type="predicted"/>
<evidence type="ECO:0000313" key="3">
    <source>
        <dbReference type="Proteomes" id="UP000321580"/>
    </source>
</evidence>
<dbReference type="NCBIfam" id="TIGR04183">
    <property type="entry name" value="Por_Secre_tail"/>
    <property type="match status" value="1"/>
</dbReference>
<protein>
    <submittedName>
        <fullName evidence="2">T9SS type A sorting domain-containing protein</fullName>
    </submittedName>
</protein>
<name>A0A5C6RFA6_9BACT</name>
<dbReference type="InterPro" id="IPR025667">
    <property type="entry name" value="SprB_repeat"/>
</dbReference>
<dbReference type="Pfam" id="PF20009">
    <property type="entry name" value="GEVED"/>
    <property type="match status" value="2"/>
</dbReference>
<dbReference type="InterPro" id="IPR045474">
    <property type="entry name" value="GEVED"/>
</dbReference>
<keyword evidence="3" id="KW-1185">Reference proteome</keyword>
<dbReference type="InterPro" id="IPR026444">
    <property type="entry name" value="Secre_tail"/>
</dbReference>
<dbReference type="Proteomes" id="UP000321580">
    <property type="component" value="Unassembled WGS sequence"/>
</dbReference>
<feature type="non-terminal residue" evidence="2">
    <location>
        <position position="1"/>
    </location>
</feature>
<feature type="domain" description="GEVED" evidence="1">
    <location>
        <begin position="373"/>
        <end position="445"/>
    </location>
</feature>
<reference evidence="2 3" key="1">
    <citation type="submission" date="2019-08" db="EMBL/GenBank/DDBJ databases">
        <title>Genome of Phaeodactylibacter luteus.</title>
        <authorList>
            <person name="Bowman J.P."/>
        </authorList>
    </citation>
    <scope>NUCLEOTIDE SEQUENCE [LARGE SCALE GENOMIC DNA]</scope>
    <source>
        <strain evidence="2 3">KCTC 42180</strain>
    </source>
</reference>
<evidence type="ECO:0000259" key="1">
    <source>
        <dbReference type="Pfam" id="PF20009"/>
    </source>
</evidence>
<dbReference type="AlphaFoldDB" id="A0A5C6RFA6"/>
<sequence length="564" mass="58656">GCTATATGTVSGGSEITLSLAPAHLSCAGDENGVIVSTVNGGSEPYSYLWSNGSTQPDINNLSAGIYSLTVTDQTGCSVSAQAVVSAPTAIVVSVTTAAAVGSTGGTAEANATGGTSPYTYSWSNGAMGNEVSGLPAGTYTVTVSDANGCTGTTTFQIETDEPVACTSRGQSTQYEWIDRVQIGGFEHQSGNNGGLGAFGNMIVGLPLGESQEVVLEPGYAAFTFNEYWRIWIDWNQDGDFLDAGELMFQAGPSNTAVSGAITAPEGTAEGTYAMRISMKYGSPAGPCDLIPYGEVENYSVQVAASLGYCEVGAVSSGSEWVERVVLGSIDNLSGNDGGYGDYTSLSHPVAPGQEVALTLTPGFTSSPFPETWRVYADFNQDGDFDDDGEVVYARNNYPFPTSGTFTIPENTLPGLVRVRVVMNYGQAAGPCGAFPWGEAEDYTLDVQGQGRFAQIGTQAIGAGLPAEMDVEQPASETERLSGNVYPNPAVGQALLELKLPAAGGVDIYLYDHLGRRLQVQRMNLGVGVQQATLDLSGLPAGNYRVAAVAAGRVWSAPLMVLRE</sequence>